<comment type="similarity">
    <text evidence="2 6">Belongs to the nematode receptor-like protein srg family.</text>
</comment>
<proteinExistence type="inferred from homology"/>
<gene>
    <name evidence="7" type="ORF">GCK32_002379</name>
</gene>
<dbReference type="Pfam" id="PF02118">
    <property type="entry name" value="Srg"/>
    <property type="match status" value="1"/>
</dbReference>
<dbReference type="PANTHER" id="PTHR31627:SF16">
    <property type="entry name" value="SERPENTINE RECEPTOR CLASS GAMMA-69"/>
    <property type="match status" value="1"/>
</dbReference>
<organism evidence="7 8">
    <name type="scientific">Trichostrongylus colubriformis</name>
    <name type="common">Black scour worm</name>
    <dbReference type="NCBI Taxonomy" id="6319"/>
    <lineage>
        <taxon>Eukaryota</taxon>
        <taxon>Metazoa</taxon>
        <taxon>Ecdysozoa</taxon>
        <taxon>Nematoda</taxon>
        <taxon>Chromadorea</taxon>
        <taxon>Rhabditida</taxon>
        <taxon>Rhabditina</taxon>
        <taxon>Rhabditomorpha</taxon>
        <taxon>Strongyloidea</taxon>
        <taxon>Trichostrongylidae</taxon>
        <taxon>Trichostrongylus</taxon>
    </lineage>
</organism>
<feature type="transmembrane region" description="Helical" evidence="6">
    <location>
        <begin position="92"/>
        <end position="116"/>
    </location>
</feature>
<feature type="non-terminal residue" evidence="7">
    <location>
        <position position="1"/>
    </location>
</feature>
<evidence type="ECO:0000313" key="8">
    <source>
        <dbReference type="Proteomes" id="UP001331761"/>
    </source>
</evidence>
<dbReference type="GO" id="GO:0007606">
    <property type="term" value="P:sensory perception of chemical stimulus"/>
    <property type="evidence" value="ECO:0007669"/>
    <property type="project" value="UniProtKB-UniRule"/>
</dbReference>
<evidence type="ECO:0000256" key="5">
    <source>
        <dbReference type="ARBA" id="ARBA00023136"/>
    </source>
</evidence>
<keyword evidence="8" id="KW-1185">Reference proteome</keyword>
<evidence type="ECO:0000256" key="1">
    <source>
        <dbReference type="ARBA" id="ARBA00004141"/>
    </source>
</evidence>
<reference evidence="7 8" key="1">
    <citation type="submission" date="2019-10" db="EMBL/GenBank/DDBJ databases">
        <title>Assembly and Annotation for the nematode Trichostrongylus colubriformis.</title>
        <authorList>
            <person name="Martin J."/>
        </authorList>
    </citation>
    <scope>NUCLEOTIDE SEQUENCE [LARGE SCALE GENOMIC DNA]</scope>
    <source>
        <strain evidence="7">G859</strain>
        <tissue evidence="7">Whole worm</tissue>
    </source>
</reference>
<comment type="caution">
    <text evidence="7">The sequence shown here is derived from an EMBL/GenBank/DDBJ whole genome shotgun (WGS) entry which is preliminary data.</text>
</comment>
<evidence type="ECO:0000256" key="3">
    <source>
        <dbReference type="ARBA" id="ARBA00022692"/>
    </source>
</evidence>
<dbReference type="GO" id="GO:0016020">
    <property type="term" value="C:membrane"/>
    <property type="evidence" value="ECO:0007669"/>
    <property type="project" value="UniProtKB-SubCell"/>
</dbReference>
<dbReference type="AlphaFoldDB" id="A0AAN8F2D4"/>
<keyword evidence="5 6" id="KW-0472">Membrane</keyword>
<keyword evidence="4 6" id="KW-1133">Transmembrane helix</keyword>
<name>A0AAN8F2D4_TRICO</name>
<accession>A0AAN8F2D4</accession>
<dbReference type="Proteomes" id="UP001331761">
    <property type="component" value="Unassembled WGS sequence"/>
</dbReference>
<sequence>IWSSHFGKILILSQLVPLIFTWFVLPCRSFAQLDKPDGGLEIEYEKIFTLSASLHSAIAATIFGLLTFFATIVIIIKLLCSNLKRLSSAEKTMFAFEVFLALTTLMYATTQALLYSSKYLFKDPGMQRAVRISRNFIIDIFILPNAWTLPLLSHSVRRYHAKSILRLVGKSTNIARSSNVTQRLPLRRVK</sequence>
<dbReference type="PANTHER" id="PTHR31627">
    <property type="entry name" value="SERPENTINE RECEPTOR CLASS GAMMA-RELATED"/>
    <property type="match status" value="1"/>
</dbReference>
<dbReference type="EMBL" id="WIXE01016841">
    <property type="protein sequence ID" value="KAK5972231.1"/>
    <property type="molecule type" value="Genomic_DNA"/>
</dbReference>
<dbReference type="InterPro" id="IPR051119">
    <property type="entry name" value="Nematode_SR-like"/>
</dbReference>
<protein>
    <recommendedName>
        <fullName evidence="6">Serpentine receptor class gamma</fullName>
    </recommendedName>
</protein>
<feature type="transmembrane region" description="Helical" evidence="6">
    <location>
        <begin position="55"/>
        <end position="80"/>
    </location>
</feature>
<evidence type="ECO:0000313" key="7">
    <source>
        <dbReference type="EMBL" id="KAK5972231.1"/>
    </source>
</evidence>
<evidence type="ECO:0000256" key="4">
    <source>
        <dbReference type="ARBA" id="ARBA00022989"/>
    </source>
</evidence>
<feature type="transmembrane region" description="Helical" evidence="6">
    <location>
        <begin position="136"/>
        <end position="156"/>
    </location>
</feature>
<keyword evidence="3 6" id="KW-0812">Transmembrane</keyword>
<comment type="caution">
    <text evidence="6">Lacks conserved residue(s) required for the propagation of feature annotation.</text>
</comment>
<keyword evidence="7" id="KW-0675">Receptor</keyword>
<dbReference type="InterPro" id="IPR000609">
    <property type="entry name" value="7TM_GPCR_serpentine_rcpt_Srg"/>
</dbReference>
<evidence type="ECO:0000256" key="6">
    <source>
        <dbReference type="RuleBase" id="RU280813"/>
    </source>
</evidence>
<dbReference type="GO" id="GO:0004888">
    <property type="term" value="F:transmembrane signaling receptor activity"/>
    <property type="evidence" value="ECO:0007669"/>
    <property type="project" value="InterPro"/>
</dbReference>
<evidence type="ECO:0000256" key="2">
    <source>
        <dbReference type="ARBA" id="ARBA00005692"/>
    </source>
</evidence>
<comment type="subcellular location">
    <subcellularLocation>
        <location evidence="1">Membrane</location>
        <topology evidence="1">Multi-pass membrane protein</topology>
    </subcellularLocation>
</comment>